<evidence type="ECO:0000256" key="3">
    <source>
        <dbReference type="ARBA" id="ARBA00022989"/>
    </source>
</evidence>
<feature type="transmembrane region" description="Helical" evidence="5">
    <location>
        <begin position="204"/>
        <end position="221"/>
    </location>
</feature>
<dbReference type="GeneTree" id="ENSGT01120000271823"/>
<reference evidence="8" key="2">
    <citation type="submission" date="2025-09" db="UniProtKB">
        <authorList>
            <consortium name="Ensembl"/>
        </authorList>
    </citation>
    <scope>IDENTIFICATION</scope>
</reference>
<dbReference type="InterPro" id="IPR000276">
    <property type="entry name" value="GPCR_Rhodpsn"/>
</dbReference>
<evidence type="ECO:0000256" key="2">
    <source>
        <dbReference type="ARBA" id="ARBA00022692"/>
    </source>
</evidence>
<dbReference type="Gene3D" id="1.20.1070.10">
    <property type="entry name" value="Rhodopsin 7-helix transmembrane proteins"/>
    <property type="match status" value="1"/>
</dbReference>
<evidence type="ECO:0000313" key="8">
    <source>
        <dbReference type="Ensembl" id="ENSLLEP00000037592.1"/>
    </source>
</evidence>
<keyword evidence="6" id="KW-0732">Signal</keyword>
<keyword evidence="4 5" id="KW-0472">Membrane</keyword>
<feature type="transmembrane region" description="Helical" evidence="5">
    <location>
        <begin position="47"/>
        <end position="67"/>
    </location>
</feature>
<feature type="signal peptide" evidence="6">
    <location>
        <begin position="1"/>
        <end position="23"/>
    </location>
</feature>
<dbReference type="Ensembl" id="ENSLLET00000039035.1">
    <property type="protein sequence ID" value="ENSLLEP00000037592.1"/>
    <property type="gene ID" value="ENSLLEG00000023810.1"/>
</dbReference>
<dbReference type="SUPFAM" id="SSF81321">
    <property type="entry name" value="Family A G protein-coupled receptor-like"/>
    <property type="match status" value="1"/>
</dbReference>
<protein>
    <recommendedName>
        <fullName evidence="7">G-protein coupled receptors family 1 profile domain-containing protein</fullName>
    </recommendedName>
</protein>
<dbReference type="GO" id="GO:0016020">
    <property type="term" value="C:membrane"/>
    <property type="evidence" value="ECO:0007669"/>
    <property type="project" value="UniProtKB-SubCell"/>
</dbReference>
<dbReference type="AlphaFoldDB" id="A0A8C5QHF2"/>
<feature type="transmembrane region" description="Helical" evidence="5">
    <location>
        <begin position="136"/>
        <end position="163"/>
    </location>
</feature>
<evidence type="ECO:0000256" key="4">
    <source>
        <dbReference type="ARBA" id="ARBA00023136"/>
    </source>
</evidence>
<dbReference type="Pfam" id="PF00001">
    <property type="entry name" value="7tm_1"/>
    <property type="match status" value="1"/>
</dbReference>
<dbReference type="InterPro" id="IPR052676">
    <property type="entry name" value="Zinc-sensing_GPCR"/>
</dbReference>
<evidence type="ECO:0000256" key="5">
    <source>
        <dbReference type="SAM" id="Phobius"/>
    </source>
</evidence>
<feature type="transmembrane region" description="Helical" evidence="5">
    <location>
        <begin position="88"/>
        <end position="108"/>
    </location>
</feature>
<keyword evidence="9" id="KW-1185">Reference proteome</keyword>
<feature type="domain" description="G-protein coupled receptors family 1 profile" evidence="7">
    <location>
        <begin position="1"/>
        <end position="266"/>
    </location>
</feature>
<feature type="chain" id="PRO_5034444668" description="G-protein coupled receptors family 1 profile domain-containing protein" evidence="6">
    <location>
        <begin position="24"/>
        <end position="314"/>
    </location>
</feature>
<dbReference type="OrthoDB" id="6088609at2759"/>
<keyword evidence="2 5" id="KW-0812">Transmembrane</keyword>
<accession>A0A8C5QHF2</accession>
<dbReference type="PANTHER" id="PTHR46752">
    <property type="entry name" value="G-PROTEIN COUPLED RECEPTOR 39"/>
    <property type="match status" value="1"/>
</dbReference>
<name>A0A8C5QHF2_9ANUR</name>
<evidence type="ECO:0000256" key="1">
    <source>
        <dbReference type="ARBA" id="ARBA00004370"/>
    </source>
</evidence>
<evidence type="ECO:0000256" key="6">
    <source>
        <dbReference type="SAM" id="SignalP"/>
    </source>
</evidence>
<reference evidence="8" key="1">
    <citation type="submission" date="2025-08" db="UniProtKB">
        <authorList>
            <consortium name="Ensembl"/>
        </authorList>
    </citation>
    <scope>IDENTIFICATION</scope>
</reference>
<dbReference type="PANTHER" id="PTHR46752:SF1">
    <property type="entry name" value="G-PROTEIN COUPLED RECEPTOR 39"/>
    <property type="match status" value="1"/>
</dbReference>
<dbReference type="InterPro" id="IPR017452">
    <property type="entry name" value="GPCR_Rhodpsn_7TM"/>
</dbReference>
<organism evidence="8 9">
    <name type="scientific">Leptobrachium leishanense</name>
    <name type="common">Leishan spiny toad</name>
    <dbReference type="NCBI Taxonomy" id="445787"/>
    <lineage>
        <taxon>Eukaryota</taxon>
        <taxon>Metazoa</taxon>
        <taxon>Chordata</taxon>
        <taxon>Craniata</taxon>
        <taxon>Vertebrata</taxon>
        <taxon>Euteleostomi</taxon>
        <taxon>Amphibia</taxon>
        <taxon>Batrachia</taxon>
        <taxon>Anura</taxon>
        <taxon>Pelobatoidea</taxon>
        <taxon>Megophryidae</taxon>
        <taxon>Leptobrachium</taxon>
    </lineage>
</organism>
<dbReference type="GO" id="GO:0004930">
    <property type="term" value="F:G protein-coupled receptor activity"/>
    <property type="evidence" value="ECO:0007669"/>
    <property type="project" value="InterPro"/>
</dbReference>
<evidence type="ECO:0000259" key="7">
    <source>
        <dbReference type="PROSITE" id="PS50262"/>
    </source>
</evidence>
<keyword evidence="3 5" id="KW-1133">Transmembrane helix</keyword>
<proteinExistence type="predicted"/>
<evidence type="ECO:0000313" key="9">
    <source>
        <dbReference type="Proteomes" id="UP000694569"/>
    </source>
</evidence>
<dbReference type="PRINTS" id="PR00237">
    <property type="entry name" value="GPCRRHODOPSN"/>
</dbReference>
<comment type="subcellular location">
    <subcellularLocation>
        <location evidence="1">Membrane</location>
    </subcellularLocation>
</comment>
<dbReference type="PROSITE" id="PS50262">
    <property type="entry name" value="G_PROTEIN_RECEP_F1_2"/>
    <property type="match status" value="1"/>
</dbReference>
<feature type="transmembrane region" description="Helical" evidence="5">
    <location>
        <begin position="241"/>
        <end position="266"/>
    </location>
</feature>
<dbReference type="Proteomes" id="UP000694569">
    <property type="component" value="Unplaced"/>
</dbReference>
<sequence>MQASLSHHMCSLACCDLLQLALGVPVELYGSIWSPFPWPLGTAGCRGFYYLWEVLCYAAILNVLSLSCDRQRATCQPMALHVRKSSGVRLRLCMLWLVSLLAGLPMLFTMGLEVINVEVTQAQPQELWVCTPLGPWIWLFTISVWASFLTYLGVLVAVGIACWKMRRALEGTGNFLVVPGPGGASQSLGRFCSGQIVAVRRQNARMLGCIVGTLAVCWLPFQARRLMTVLRSKNEWTETYYRLYITLQPITNCFYYLSSCLTPLLYNLTSRNFRRAFLSSITPCAKQPPAVSGSWEPRELTLRSSAVGRDGNDV</sequence>